<comment type="caution">
    <text evidence="1">The sequence shown here is derived from an EMBL/GenBank/DDBJ whole genome shotgun (WGS) entry which is preliminary data.</text>
</comment>
<evidence type="ECO:0000313" key="2">
    <source>
        <dbReference type="Proteomes" id="UP000641152"/>
    </source>
</evidence>
<proteinExistence type="predicted"/>
<name>A0ABR9D7B8_9GAMM</name>
<keyword evidence="2" id="KW-1185">Reference proteome</keyword>
<organism evidence="1 2">
    <name type="scientific">Methylomonas fluvii</name>
    <dbReference type="NCBI Taxonomy" id="1854564"/>
    <lineage>
        <taxon>Bacteria</taxon>
        <taxon>Pseudomonadati</taxon>
        <taxon>Pseudomonadota</taxon>
        <taxon>Gammaproteobacteria</taxon>
        <taxon>Methylococcales</taxon>
        <taxon>Methylococcaceae</taxon>
        <taxon>Methylomonas</taxon>
    </lineage>
</organism>
<evidence type="ECO:0000313" key="1">
    <source>
        <dbReference type="EMBL" id="MBD9358980.1"/>
    </source>
</evidence>
<gene>
    <name evidence="1" type="ORF">EBB_00125</name>
</gene>
<dbReference type="RefSeq" id="WP_192393625.1">
    <property type="nucleotide sequence ID" value="NZ_CAJHIU010000001.1"/>
</dbReference>
<accession>A0ABR9D7B8</accession>
<reference evidence="1 2" key="1">
    <citation type="submission" date="2020-09" db="EMBL/GenBank/DDBJ databases">
        <title>Methylomonas albis sp. nov. and Methylomonas fluvii sp. nov.: Two cold-adapted methanotrophs from the River Elbe and an amended description of Methylovulum psychrotolerans strain Eb1.</title>
        <authorList>
            <person name="Bussmann I.K."/>
            <person name="Klings K.-W."/>
            <person name="Warnstedt J."/>
            <person name="Hoppert M."/>
            <person name="Saborowski A."/>
            <person name="Horn F."/>
            <person name="Liebner S."/>
        </authorList>
    </citation>
    <scope>NUCLEOTIDE SEQUENCE [LARGE SCALE GENOMIC DNA]</scope>
    <source>
        <strain evidence="1 2">EbB</strain>
    </source>
</reference>
<sequence>MGTTHAAQRTEDQGRRMIEREVKVLLDANAVKQVQVHYAVMAQGYMVVINGQPLETTKRETKEFKTLDAAAKQLFKLGIADFSVKLKTCTG</sequence>
<protein>
    <submittedName>
        <fullName evidence="1">Uncharacterized protein</fullName>
    </submittedName>
</protein>
<dbReference type="Proteomes" id="UP000641152">
    <property type="component" value="Unassembled WGS sequence"/>
</dbReference>
<dbReference type="EMBL" id="JACXST010000001">
    <property type="protein sequence ID" value="MBD9358980.1"/>
    <property type="molecule type" value="Genomic_DNA"/>
</dbReference>